<dbReference type="Proteomes" id="UP000295444">
    <property type="component" value="Unassembled WGS sequence"/>
</dbReference>
<dbReference type="InterPro" id="IPR001584">
    <property type="entry name" value="Integrase_cat-core"/>
</dbReference>
<sequence length="416" mass="46225">MGLTMGQRKAVTKQLAGRYRSAGRVEKARILDELCALTGWHRDHARKALRVAVQPRSGAWQRKQPRKPREPVYGPEVVAALRKVWAVLDAPSGKRLAPFLGEVVDRLIACGELVISEQTRYQLVRMSAATIDRRLAADRACWAPRGRSLTKPGSLLKSQIPIRTWADWDEGRPGFVEIDLVAHEGGNPAGEFASTLTVTDIATGWTEVRAVRNKAQKWVLAALADIVAGVPFPVLGIDSDNGSEFINAHLLTFCRDNEITFTRSRPAHSNDGCHVEQKNWSVVRRVVGYHRYHGELHVDVLNGIYALLRDHINFFVPQQKLVSKVRVGAKVTKKHDTARTPFQRLCTDPAVDIHDKALLHAHYLTLNPAAIRREILALSDALAAEVTRTDLPTRPYTGLTTRAPSREATTTPTRAS</sequence>
<proteinExistence type="predicted"/>
<name>A0A4R6SG85_LABRH</name>
<dbReference type="SUPFAM" id="SSF53098">
    <property type="entry name" value="Ribonuclease H-like"/>
    <property type="match status" value="1"/>
</dbReference>
<feature type="compositionally biased region" description="Polar residues" evidence="1">
    <location>
        <begin position="398"/>
        <end position="416"/>
    </location>
</feature>
<dbReference type="Pfam" id="PF00665">
    <property type="entry name" value="rve"/>
    <property type="match status" value="1"/>
</dbReference>
<dbReference type="AlphaFoldDB" id="A0A4R6SG85"/>
<protein>
    <submittedName>
        <fullName evidence="3">Integrase-like protein</fullName>
    </submittedName>
</protein>
<keyword evidence="4" id="KW-1185">Reference proteome</keyword>
<accession>A0A4R6SG85</accession>
<comment type="caution">
    <text evidence="3">The sequence shown here is derived from an EMBL/GenBank/DDBJ whole genome shotgun (WGS) entry which is preliminary data.</text>
</comment>
<organism evidence="3 4">
    <name type="scientific">Labedaea rhizosphaerae</name>
    <dbReference type="NCBI Taxonomy" id="598644"/>
    <lineage>
        <taxon>Bacteria</taxon>
        <taxon>Bacillati</taxon>
        <taxon>Actinomycetota</taxon>
        <taxon>Actinomycetes</taxon>
        <taxon>Pseudonocardiales</taxon>
        <taxon>Pseudonocardiaceae</taxon>
        <taxon>Labedaea</taxon>
    </lineage>
</organism>
<evidence type="ECO:0000313" key="3">
    <source>
        <dbReference type="EMBL" id="TDQ00674.1"/>
    </source>
</evidence>
<dbReference type="EMBL" id="SNXZ01000002">
    <property type="protein sequence ID" value="TDQ00674.1"/>
    <property type="molecule type" value="Genomic_DNA"/>
</dbReference>
<dbReference type="GO" id="GO:0015074">
    <property type="term" value="P:DNA integration"/>
    <property type="evidence" value="ECO:0007669"/>
    <property type="project" value="InterPro"/>
</dbReference>
<evidence type="ECO:0000256" key="1">
    <source>
        <dbReference type="SAM" id="MobiDB-lite"/>
    </source>
</evidence>
<feature type="region of interest" description="Disordered" evidence="1">
    <location>
        <begin position="393"/>
        <end position="416"/>
    </location>
</feature>
<dbReference type="Gene3D" id="3.30.420.10">
    <property type="entry name" value="Ribonuclease H-like superfamily/Ribonuclease H"/>
    <property type="match status" value="1"/>
</dbReference>
<reference evidence="3 4" key="1">
    <citation type="submission" date="2019-03" db="EMBL/GenBank/DDBJ databases">
        <title>Genomic Encyclopedia of Type Strains, Phase IV (KMG-IV): sequencing the most valuable type-strain genomes for metagenomic binning, comparative biology and taxonomic classification.</title>
        <authorList>
            <person name="Goeker M."/>
        </authorList>
    </citation>
    <scope>NUCLEOTIDE SEQUENCE [LARGE SCALE GENOMIC DNA]</scope>
    <source>
        <strain evidence="3 4">DSM 45361</strain>
    </source>
</reference>
<evidence type="ECO:0000313" key="4">
    <source>
        <dbReference type="Proteomes" id="UP000295444"/>
    </source>
</evidence>
<dbReference type="OrthoDB" id="2370461at2"/>
<dbReference type="PROSITE" id="PS50994">
    <property type="entry name" value="INTEGRASE"/>
    <property type="match status" value="1"/>
</dbReference>
<gene>
    <name evidence="3" type="ORF">EV186_102535</name>
</gene>
<dbReference type="GO" id="GO:0003676">
    <property type="term" value="F:nucleic acid binding"/>
    <property type="evidence" value="ECO:0007669"/>
    <property type="project" value="InterPro"/>
</dbReference>
<dbReference type="InterPro" id="IPR036397">
    <property type="entry name" value="RNaseH_sf"/>
</dbReference>
<feature type="domain" description="Integrase catalytic" evidence="2">
    <location>
        <begin position="169"/>
        <end position="349"/>
    </location>
</feature>
<dbReference type="InterPro" id="IPR012337">
    <property type="entry name" value="RNaseH-like_sf"/>
</dbReference>
<evidence type="ECO:0000259" key="2">
    <source>
        <dbReference type="PROSITE" id="PS50994"/>
    </source>
</evidence>